<evidence type="ECO:0000313" key="3">
    <source>
        <dbReference type="Proteomes" id="UP000005012"/>
    </source>
</evidence>
<dbReference type="GeneID" id="93519371"/>
<dbReference type="EMBL" id="CP003488">
    <property type="protein sequence ID" value="AFH95900.1"/>
    <property type="molecule type" value="Genomic_DNA"/>
</dbReference>
<protein>
    <submittedName>
        <fullName evidence="2">Uncharacterized protein</fullName>
    </submittedName>
</protein>
<name>A0A140NTA8_PROSM</name>
<proteinExistence type="predicted"/>
<feature type="compositionally biased region" description="Polar residues" evidence="1">
    <location>
        <begin position="21"/>
        <end position="34"/>
    </location>
</feature>
<dbReference type="AlphaFoldDB" id="A0A140NTA8"/>
<dbReference type="PATRIC" id="fig|1157951.4.peg.4139"/>
<dbReference type="HOGENOM" id="CLU_2827802_0_0_6"/>
<gene>
    <name evidence="2" type="ordered locus">S70_20580</name>
</gene>
<reference evidence="3" key="2">
    <citation type="submission" date="2012-04" db="EMBL/GenBank/DDBJ databases">
        <title>Complete genome sequence of Providencia stuartii clinical isolate MRSN 2154.</title>
        <authorList>
            <person name="Clifford R.J."/>
            <person name="Hang J."/>
            <person name="Riley M.C."/>
            <person name="Onmus-Leone F."/>
            <person name="Kuschner R.A."/>
            <person name="Lesho E.P."/>
            <person name="Waterman P.E."/>
        </authorList>
    </citation>
    <scope>NUCLEOTIDE SEQUENCE [LARGE SCALE GENOMIC DNA]</scope>
    <source>
        <strain evidence="3">MRSN 2154</strain>
    </source>
</reference>
<dbReference type="KEGG" id="psi:S70_20580"/>
<accession>A0A140NTA8</accession>
<reference evidence="2 3" key="1">
    <citation type="journal article" date="2012" name="J. Bacteriol.">
        <title>Complete Genome Sequence of Providencia stuartii Clinical Isolate MRSN 2154.</title>
        <authorList>
            <person name="Clifford R.J."/>
            <person name="Hang J."/>
            <person name="Riley M.C."/>
            <person name="Onmus-Leone F."/>
            <person name="Kuschner R.A."/>
            <person name="Lesho E.P."/>
            <person name="Waterman P.E."/>
        </authorList>
    </citation>
    <scope>NUCLEOTIDE SEQUENCE [LARGE SCALE GENOMIC DNA]</scope>
    <source>
        <strain evidence="2 3">MRSN 2154</strain>
    </source>
</reference>
<evidence type="ECO:0000256" key="1">
    <source>
        <dbReference type="SAM" id="MobiDB-lite"/>
    </source>
</evidence>
<dbReference type="Proteomes" id="UP000005012">
    <property type="component" value="Chromosome"/>
</dbReference>
<organism evidence="2 3">
    <name type="scientific">Providencia stuartii (strain MRSN 2154)</name>
    <dbReference type="NCBI Taxonomy" id="1157951"/>
    <lineage>
        <taxon>Bacteria</taxon>
        <taxon>Pseudomonadati</taxon>
        <taxon>Pseudomonadota</taxon>
        <taxon>Gammaproteobacteria</taxon>
        <taxon>Enterobacterales</taxon>
        <taxon>Morganellaceae</taxon>
        <taxon>Providencia</taxon>
    </lineage>
</organism>
<evidence type="ECO:0000313" key="2">
    <source>
        <dbReference type="EMBL" id="AFH95900.1"/>
    </source>
</evidence>
<sequence>MAKTNDIIQAKESSYMKDNVKTSPNIPSNESTESAEVKPEAALDKKFKEVVCPKVPTSYFKRAKRQRTK</sequence>
<dbReference type="OrthoDB" id="6465682at2"/>
<dbReference type="RefSeq" id="WP_004919597.1">
    <property type="nucleotide sequence ID" value="NC_017731.1"/>
</dbReference>
<feature type="region of interest" description="Disordered" evidence="1">
    <location>
        <begin position="1"/>
        <end position="40"/>
    </location>
</feature>